<name>A0A6A5BX81_NAEFO</name>
<dbReference type="RefSeq" id="XP_044563637.1">
    <property type="nucleotide sequence ID" value="XM_044705139.1"/>
</dbReference>
<gene>
    <name evidence="1" type="ORF">FDP41_001994</name>
</gene>
<dbReference type="OrthoDB" id="288590at2759"/>
<dbReference type="EMBL" id="VFQX01000028">
    <property type="protein sequence ID" value="KAF0978924.1"/>
    <property type="molecule type" value="Genomic_DNA"/>
</dbReference>
<reference evidence="1 2" key="1">
    <citation type="journal article" date="2019" name="Sci. Rep.">
        <title>Nanopore sequencing improves the draft genome of the human pathogenic amoeba Naegleria fowleri.</title>
        <authorList>
            <person name="Liechti N."/>
            <person name="Schurch N."/>
            <person name="Bruggmann R."/>
            <person name="Wittwer M."/>
        </authorList>
    </citation>
    <scope>NUCLEOTIDE SEQUENCE [LARGE SCALE GENOMIC DNA]</scope>
    <source>
        <strain evidence="1 2">ATCC 30894</strain>
    </source>
</reference>
<evidence type="ECO:0000313" key="2">
    <source>
        <dbReference type="Proteomes" id="UP000444721"/>
    </source>
</evidence>
<dbReference type="VEuPathDB" id="AmoebaDB:NfTy_033670"/>
<dbReference type="VEuPathDB" id="AmoebaDB:NF0008460"/>
<dbReference type="Proteomes" id="UP000444721">
    <property type="component" value="Unassembled WGS sequence"/>
</dbReference>
<protein>
    <submittedName>
        <fullName evidence="1">Uncharacterized protein</fullName>
    </submittedName>
</protein>
<comment type="caution">
    <text evidence="1">The sequence shown here is derived from an EMBL/GenBank/DDBJ whole genome shotgun (WGS) entry which is preliminary data.</text>
</comment>
<organism evidence="1 2">
    <name type="scientific">Naegleria fowleri</name>
    <name type="common">Brain eating amoeba</name>
    <dbReference type="NCBI Taxonomy" id="5763"/>
    <lineage>
        <taxon>Eukaryota</taxon>
        <taxon>Discoba</taxon>
        <taxon>Heterolobosea</taxon>
        <taxon>Tetramitia</taxon>
        <taxon>Eutetramitia</taxon>
        <taxon>Vahlkampfiidae</taxon>
        <taxon>Naegleria</taxon>
    </lineage>
</organism>
<dbReference type="AlphaFoldDB" id="A0A6A5BX81"/>
<dbReference type="SUPFAM" id="SSF51197">
    <property type="entry name" value="Clavaminate synthase-like"/>
    <property type="match status" value="1"/>
</dbReference>
<sequence length="102" mass="11676">MISTNTIAHSNSSQQQQPITLPVIDISPLLHKDPAHKDDESYQQVIREIGLTRVYRGFFELGGELTYGKKDWKEGYYFSAELNDDHPAVKGFTNAWFKSMAR</sequence>
<evidence type="ECO:0000313" key="1">
    <source>
        <dbReference type="EMBL" id="KAF0978924.1"/>
    </source>
</evidence>
<dbReference type="VEuPathDB" id="AmoebaDB:FDP41_001994"/>
<dbReference type="GeneID" id="68109212"/>
<accession>A0A6A5BX81</accession>
<keyword evidence="2" id="KW-1185">Reference proteome</keyword>
<proteinExistence type="predicted"/>